<dbReference type="Proteomes" id="UP001180020">
    <property type="component" value="Unassembled WGS sequence"/>
</dbReference>
<name>A0AAV9EAP5_ACOCL</name>
<dbReference type="Pfam" id="PF24994">
    <property type="entry name" value="GIL1_IRKI_C"/>
    <property type="match status" value="1"/>
</dbReference>
<protein>
    <recommendedName>
        <fullName evidence="1">GIL1/IRKI C-terminal domain-containing protein</fullName>
    </recommendedName>
</protein>
<evidence type="ECO:0000259" key="1">
    <source>
        <dbReference type="Pfam" id="PF24994"/>
    </source>
</evidence>
<dbReference type="GO" id="GO:0009959">
    <property type="term" value="P:negative gravitropism"/>
    <property type="evidence" value="ECO:0007669"/>
    <property type="project" value="InterPro"/>
</dbReference>
<evidence type="ECO:0000313" key="2">
    <source>
        <dbReference type="EMBL" id="KAK1310555.1"/>
    </source>
</evidence>
<proteinExistence type="predicted"/>
<sequence length="194" mass="22291">MNGGHPRTPFYQAFLKFAKAICLLHILSYSFDPKVKVFQVSKGTKFSEVYMKSVVKHVVMGESGKRSKMGLMVMPGFMIGATVIQSQLREFYDLDMPGLQCIPMRDIEIDDEETWSELPRNSSISIEETKSCSDEAESRPLHEFHHLLVMLRLLCRLHHVFEEGYRERLLVMDEPGATATNWTTRQVSKGEQDM</sequence>
<dbReference type="InterPro" id="IPR040225">
    <property type="entry name" value="GIL1-like"/>
</dbReference>
<feature type="domain" description="GIL1/IRKI C-terminal" evidence="1">
    <location>
        <begin position="37"/>
        <end position="87"/>
    </location>
</feature>
<dbReference type="EMBL" id="JAUJYO010000008">
    <property type="protein sequence ID" value="KAK1310555.1"/>
    <property type="molecule type" value="Genomic_DNA"/>
</dbReference>
<evidence type="ECO:0000313" key="3">
    <source>
        <dbReference type="Proteomes" id="UP001180020"/>
    </source>
</evidence>
<dbReference type="PANTHER" id="PTHR31161">
    <property type="entry name" value="PROTEIN GRAVITROPIC IN THE LIGHT 1"/>
    <property type="match status" value="1"/>
</dbReference>
<gene>
    <name evidence="2" type="ORF">QJS10_CPA08g01941</name>
</gene>
<reference evidence="2" key="2">
    <citation type="submission" date="2023-06" db="EMBL/GenBank/DDBJ databases">
        <authorList>
            <person name="Ma L."/>
            <person name="Liu K.-W."/>
            <person name="Li Z."/>
            <person name="Hsiao Y.-Y."/>
            <person name="Qi Y."/>
            <person name="Fu T."/>
            <person name="Tang G."/>
            <person name="Zhang D."/>
            <person name="Sun W.-H."/>
            <person name="Liu D.-K."/>
            <person name="Li Y."/>
            <person name="Chen G.-Z."/>
            <person name="Liu X.-D."/>
            <person name="Liao X.-Y."/>
            <person name="Jiang Y.-T."/>
            <person name="Yu X."/>
            <person name="Hao Y."/>
            <person name="Huang J."/>
            <person name="Zhao X.-W."/>
            <person name="Ke S."/>
            <person name="Chen Y.-Y."/>
            <person name="Wu W.-L."/>
            <person name="Hsu J.-L."/>
            <person name="Lin Y.-F."/>
            <person name="Huang M.-D."/>
            <person name="Li C.-Y."/>
            <person name="Huang L."/>
            <person name="Wang Z.-W."/>
            <person name="Zhao X."/>
            <person name="Zhong W.-Y."/>
            <person name="Peng D.-H."/>
            <person name="Ahmad S."/>
            <person name="Lan S."/>
            <person name="Zhang J.-S."/>
            <person name="Tsai W.-C."/>
            <person name="Van De Peer Y."/>
            <person name="Liu Z.-J."/>
        </authorList>
    </citation>
    <scope>NUCLEOTIDE SEQUENCE</scope>
    <source>
        <strain evidence="2">CP</strain>
        <tissue evidence="2">Leaves</tissue>
    </source>
</reference>
<dbReference type="InterPro" id="IPR056813">
    <property type="entry name" value="GIL1_IRKI_C"/>
</dbReference>
<keyword evidence="3" id="KW-1185">Reference proteome</keyword>
<organism evidence="2 3">
    <name type="scientific">Acorus calamus</name>
    <name type="common">Sweet flag</name>
    <dbReference type="NCBI Taxonomy" id="4465"/>
    <lineage>
        <taxon>Eukaryota</taxon>
        <taxon>Viridiplantae</taxon>
        <taxon>Streptophyta</taxon>
        <taxon>Embryophyta</taxon>
        <taxon>Tracheophyta</taxon>
        <taxon>Spermatophyta</taxon>
        <taxon>Magnoliopsida</taxon>
        <taxon>Liliopsida</taxon>
        <taxon>Acoraceae</taxon>
        <taxon>Acorus</taxon>
    </lineage>
</organism>
<accession>A0AAV9EAP5</accession>
<dbReference type="GO" id="GO:0009639">
    <property type="term" value="P:response to red or far red light"/>
    <property type="evidence" value="ECO:0007669"/>
    <property type="project" value="InterPro"/>
</dbReference>
<dbReference type="AlphaFoldDB" id="A0AAV9EAP5"/>
<comment type="caution">
    <text evidence="2">The sequence shown here is derived from an EMBL/GenBank/DDBJ whole genome shotgun (WGS) entry which is preliminary data.</text>
</comment>
<reference evidence="2" key="1">
    <citation type="journal article" date="2023" name="Nat. Commun.">
        <title>Diploid and tetraploid genomes of Acorus and the evolution of monocots.</title>
        <authorList>
            <person name="Ma L."/>
            <person name="Liu K.W."/>
            <person name="Li Z."/>
            <person name="Hsiao Y.Y."/>
            <person name="Qi Y."/>
            <person name="Fu T."/>
            <person name="Tang G.D."/>
            <person name="Zhang D."/>
            <person name="Sun W.H."/>
            <person name="Liu D.K."/>
            <person name="Li Y."/>
            <person name="Chen G.Z."/>
            <person name="Liu X.D."/>
            <person name="Liao X.Y."/>
            <person name="Jiang Y.T."/>
            <person name="Yu X."/>
            <person name="Hao Y."/>
            <person name="Huang J."/>
            <person name="Zhao X.W."/>
            <person name="Ke S."/>
            <person name="Chen Y.Y."/>
            <person name="Wu W.L."/>
            <person name="Hsu J.L."/>
            <person name="Lin Y.F."/>
            <person name="Huang M.D."/>
            <person name="Li C.Y."/>
            <person name="Huang L."/>
            <person name="Wang Z.W."/>
            <person name="Zhao X."/>
            <person name="Zhong W.Y."/>
            <person name="Peng D.H."/>
            <person name="Ahmad S."/>
            <person name="Lan S."/>
            <person name="Zhang J.S."/>
            <person name="Tsai W.C."/>
            <person name="Van de Peer Y."/>
            <person name="Liu Z.J."/>
        </authorList>
    </citation>
    <scope>NUCLEOTIDE SEQUENCE</scope>
    <source>
        <strain evidence="2">CP</strain>
    </source>
</reference>